<proteinExistence type="inferred from homology"/>
<keyword evidence="3" id="KW-0722">Serine protease inhibitor</keyword>
<evidence type="ECO:0000256" key="2">
    <source>
        <dbReference type="ARBA" id="ARBA00022690"/>
    </source>
</evidence>
<evidence type="ECO:0000256" key="3">
    <source>
        <dbReference type="ARBA" id="ARBA00022900"/>
    </source>
</evidence>
<comment type="similarity">
    <text evidence="1">Belongs to the serine protease inhibitor-like (TIL domain-containing) family.</text>
</comment>
<keyword evidence="8" id="KW-1185">Reference proteome</keyword>
<dbReference type="EMBL" id="JALNTZ010000005">
    <property type="protein sequence ID" value="KAJ3652858.1"/>
    <property type="molecule type" value="Genomic_DNA"/>
</dbReference>
<dbReference type="GO" id="GO:0004867">
    <property type="term" value="F:serine-type endopeptidase inhibitor activity"/>
    <property type="evidence" value="ECO:0007669"/>
    <property type="project" value="UniProtKB-KW"/>
</dbReference>
<feature type="domain" description="TIL" evidence="6">
    <location>
        <begin position="24"/>
        <end position="77"/>
    </location>
</feature>
<evidence type="ECO:0000313" key="7">
    <source>
        <dbReference type="EMBL" id="KAJ3652858.1"/>
    </source>
</evidence>
<dbReference type="AlphaFoldDB" id="A0AA38I801"/>
<feature type="signal peptide" evidence="5">
    <location>
        <begin position="1"/>
        <end position="20"/>
    </location>
</feature>
<evidence type="ECO:0000259" key="6">
    <source>
        <dbReference type="Pfam" id="PF01826"/>
    </source>
</evidence>
<dbReference type="InterPro" id="IPR051368">
    <property type="entry name" value="SerProtInhib-TIL_Domain"/>
</dbReference>
<dbReference type="CDD" id="cd19941">
    <property type="entry name" value="TIL"/>
    <property type="match status" value="1"/>
</dbReference>
<evidence type="ECO:0000256" key="5">
    <source>
        <dbReference type="SAM" id="SignalP"/>
    </source>
</evidence>
<dbReference type="FunFam" id="2.10.25.10:FF:000055">
    <property type="entry name" value="alpha-tectorin isoform X1"/>
    <property type="match status" value="1"/>
</dbReference>
<dbReference type="PANTHER" id="PTHR23259:SF70">
    <property type="entry name" value="ACCESSORY GLAND PROTEIN ACP62F-RELATED"/>
    <property type="match status" value="1"/>
</dbReference>
<evidence type="ECO:0000256" key="4">
    <source>
        <dbReference type="ARBA" id="ARBA00023157"/>
    </source>
</evidence>
<reference evidence="7" key="1">
    <citation type="journal article" date="2023" name="G3 (Bethesda)">
        <title>Whole genome assemblies of Zophobas morio and Tenebrio molitor.</title>
        <authorList>
            <person name="Kaur S."/>
            <person name="Stinson S.A."/>
            <person name="diCenzo G.C."/>
        </authorList>
    </citation>
    <scope>NUCLEOTIDE SEQUENCE</scope>
    <source>
        <strain evidence="7">QUZm001</strain>
    </source>
</reference>
<name>A0AA38I801_9CUCU</name>
<gene>
    <name evidence="7" type="ORF">Zmor_018788</name>
</gene>
<dbReference type="InterPro" id="IPR036084">
    <property type="entry name" value="Ser_inhib-like_sf"/>
</dbReference>
<keyword evidence="4" id="KW-1015">Disulfide bond</keyword>
<accession>A0AA38I801</accession>
<sequence>MKPSTSCLLILVLMVTSTLSKPKCGPNEIYATCGPSCYPTCANKNPGPFCTDECIVGCFCNGGFLRKQGKCVPKDEC</sequence>
<comment type="caution">
    <text evidence="7">The sequence shown here is derived from an EMBL/GenBank/DDBJ whole genome shotgun (WGS) entry which is preliminary data.</text>
</comment>
<keyword evidence="5" id="KW-0732">Signal</keyword>
<protein>
    <recommendedName>
        <fullName evidence="6">TIL domain-containing protein</fullName>
    </recommendedName>
</protein>
<dbReference type="SUPFAM" id="SSF57567">
    <property type="entry name" value="Serine protease inhibitors"/>
    <property type="match status" value="1"/>
</dbReference>
<dbReference type="Gene3D" id="2.10.25.10">
    <property type="entry name" value="Laminin"/>
    <property type="match status" value="1"/>
</dbReference>
<dbReference type="InterPro" id="IPR002919">
    <property type="entry name" value="TIL_dom"/>
</dbReference>
<organism evidence="7 8">
    <name type="scientific">Zophobas morio</name>
    <dbReference type="NCBI Taxonomy" id="2755281"/>
    <lineage>
        <taxon>Eukaryota</taxon>
        <taxon>Metazoa</taxon>
        <taxon>Ecdysozoa</taxon>
        <taxon>Arthropoda</taxon>
        <taxon>Hexapoda</taxon>
        <taxon>Insecta</taxon>
        <taxon>Pterygota</taxon>
        <taxon>Neoptera</taxon>
        <taxon>Endopterygota</taxon>
        <taxon>Coleoptera</taxon>
        <taxon>Polyphaga</taxon>
        <taxon>Cucujiformia</taxon>
        <taxon>Tenebrionidae</taxon>
        <taxon>Zophobas</taxon>
    </lineage>
</organism>
<dbReference type="Proteomes" id="UP001168821">
    <property type="component" value="Unassembled WGS sequence"/>
</dbReference>
<evidence type="ECO:0000256" key="1">
    <source>
        <dbReference type="ARBA" id="ARBA00007611"/>
    </source>
</evidence>
<dbReference type="Pfam" id="PF01826">
    <property type="entry name" value="TIL"/>
    <property type="match status" value="1"/>
</dbReference>
<feature type="chain" id="PRO_5041327238" description="TIL domain-containing protein" evidence="5">
    <location>
        <begin position="21"/>
        <end position="77"/>
    </location>
</feature>
<dbReference type="PANTHER" id="PTHR23259">
    <property type="entry name" value="RIDDLE"/>
    <property type="match status" value="1"/>
</dbReference>
<evidence type="ECO:0000313" key="8">
    <source>
        <dbReference type="Proteomes" id="UP001168821"/>
    </source>
</evidence>
<keyword evidence="2" id="KW-0646">Protease inhibitor</keyword>